<sequence>MSGHSKWHNIQAKKGKADAKRGKIFTKIGKELIMAAKNGGSNPDINNKLRDVIAKAKANNMPQDTINRAVKKGAGEADGANYEEIVYEGYGPAGVAVIVNVLTDNKNRSAGNVRHAFTKHGGNMGSAGCVSFMFQKKGQLIIERTDELDEDELMMMALDAGAEDFASEEEVFIITTEPEEYGTVREALEANNLEFLEADIKMIPDTFTAVDEETAAKIQKMLDALEDDDDVQDVYHNAEFPEGFEE</sequence>
<dbReference type="Gene3D" id="3.30.70.980">
    <property type="match status" value="2"/>
</dbReference>
<evidence type="ECO:0000256" key="1">
    <source>
        <dbReference type="ARBA" id="ARBA00008724"/>
    </source>
</evidence>
<feature type="domain" description="TACO1/YebC-like second and third" evidence="7">
    <location>
        <begin position="82"/>
        <end position="238"/>
    </location>
</feature>
<keyword evidence="3 6" id="KW-0805">Transcription regulation</keyword>
<evidence type="ECO:0000313" key="10">
    <source>
        <dbReference type="Proteomes" id="UP001623661"/>
    </source>
</evidence>
<evidence type="ECO:0000259" key="8">
    <source>
        <dbReference type="Pfam" id="PF20772"/>
    </source>
</evidence>
<dbReference type="NCBIfam" id="NF001030">
    <property type="entry name" value="PRK00110.1"/>
    <property type="match status" value="1"/>
</dbReference>
<dbReference type="GO" id="GO:0003677">
    <property type="term" value="F:DNA binding"/>
    <property type="evidence" value="ECO:0007669"/>
    <property type="project" value="UniProtKB-KW"/>
</dbReference>
<evidence type="ECO:0000256" key="6">
    <source>
        <dbReference type="HAMAP-Rule" id="MF_00693"/>
    </source>
</evidence>
<protein>
    <recommendedName>
        <fullName evidence="6">Probable transcriptional regulatory protein ACJDUH_16865</fullName>
    </recommendedName>
</protein>
<comment type="similarity">
    <text evidence="1 6">Belongs to the TACO1 family.</text>
</comment>
<reference evidence="9 10" key="1">
    <citation type="submission" date="2024-11" db="EMBL/GenBank/DDBJ databases">
        <authorList>
            <person name="Heng Y.C."/>
            <person name="Lim A.C.H."/>
            <person name="Lee J.K.Y."/>
            <person name="Kittelmann S."/>
        </authorList>
    </citation>
    <scope>NUCLEOTIDE SEQUENCE [LARGE SCALE GENOMIC DNA]</scope>
    <source>
        <strain evidence="9 10">WILCCON 0202</strain>
    </source>
</reference>
<dbReference type="InterPro" id="IPR026564">
    <property type="entry name" value="Transcrip_reg_TACO1-like_dom3"/>
</dbReference>
<dbReference type="Gene3D" id="1.10.10.200">
    <property type="match status" value="1"/>
</dbReference>
<dbReference type="PANTHER" id="PTHR12532">
    <property type="entry name" value="TRANSLATIONAL ACTIVATOR OF CYTOCHROME C OXIDASE 1"/>
    <property type="match status" value="1"/>
</dbReference>
<comment type="subcellular location">
    <subcellularLocation>
        <location evidence="6">Cytoplasm</location>
    </subcellularLocation>
</comment>
<keyword evidence="4 6" id="KW-0238">DNA-binding</keyword>
<dbReference type="InterPro" id="IPR048300">
    <property type="entry name" value="TACO1_YebC-like_2nd/3rd_dom"/>
</dbReference>
<gene>
    <name evidence="9" type="ORF">ACJDUH_16865</name>
</gene>
<dbReference type="NCBIfam" id="TIGR01033">
    <property type="entry name" value="YebC/PmpR family DNA-binding transcriptional regulator"/>
    <property type="match status" value="1"/>
</dbReference>
<evidence type="ECO:0000259" key="7">
    <source>
        <dbReference type="Pfam" id="PF01709"/>
    </source>
</evidence>
<comment type="caution">
    <text evidence="9">The sequence shown here is derived from an EMBL/GenBank/DDBJ whole genome shotgun (WGS) entry which is preliminary data.</text>
</comment>
<keyword evidence="2 6" id="KW-0963">Cytoplasm</keyword>
<dbReference type="InterPro" id="IPR017856">
    <property type="entry name" value="Integrase-like_N"/>
</dbReference>
<proteinExistence type="inferred from homology"/>
<evidence type="ECO:0000256" key="3">
    <source>
        <dbReference type="ARBA" id="ARBA00023015"/>
    </source>
</evidence>
<evidence type="ECO:0000256" key="4">
    <source>
        <dbReference type="ARBA" id="ARBA00023125"/>
    </source>
</evidence>
<feature type="domain" description="TACO1/YebC-like N-terminal" evidence="8">
    <location>
        <begin position="5"/>
        <end position="76"/>
    </location>
</feature>
<dbReference type="NCBIfam" id="NF009044">
    <property type="entry name" value="PRK12378.1"/>
    <property type="match status" value="1"/>
</dbReference>
<keyword evidence="5 6" id="KW-0804">Transcription</keyword>
<accession>A0ABW8TVM5</accession>
<dbReference type="Pfam" id="PF01709">
    <property type="entry name" value="Transcrip_reg"/>
    <property type="match status" value="1"/>
</dbReference>
<evidence type="ECO:0000313" key="9">
    <source>
        <dbReference type="EMBL" id="MFL0269752.1"/>
    </source>
</evidence>
<dbReference type="SUPFAM" id="SSF75625">
    <property type="entry name" value="YebC-like"/>
    <property type="match status" value="1"/>
</dbReference>
<keyword evidence="10" id="KW-1185">Reference proteome</keyword>
<dbReference type="Proteomes" id="UP001623661">
    <property type="component" value="Unassembled WGS sequence"/>
</dbReference>
<name>A0ABW8TVM5_9CLOT</name>
<dbReference type="EMBL" id="JBJHZY010000004">
    <property type="protein sequence ID" value="MFL0269752.1"/>
    <property type="molecule type" value="Genomic_DNA"/>
</dbReference>
<dbReference type="Pfam" id="PF20772">
    <property type="entry name" value="TACO1_YebC_N"/>
    <property type="match status" value="1"/>
</dbReference>
<evidence type="ECO:0000256" key="2">
    <source>
        <dbReference type="ARBA" id="ARBA00022490"/>
    </source>
</evidence>
<dbReference type="InterPro" id="IPR002876">
    <property type="entry name" value="Transcrip_reg_TACO1-like"/>
</dbReference>
<evidence type="ECO:0000256" key="5">
    <source>
        <dbReference type="ARBA" id="ARBA00023163"/>
    </source>
</evidence>
<dbReference type="InterPro" id="IPR049083">
    <property type="entry name" value="TACO1_YebC_N"/>
</dbReference>
<organism evidence="9 10">
    <name type="scientific">Candidatus Clostridium radicumherbarum</name>
    <dbReference type="NCBI Taxonomy" id="3381662"/>
    <lineage>
        <taxon>Bacteria</taxon>
        <taxon>Bacillati</taxon>
        <taxon>Bacillota</taxon>
        <taxon>Clostridia</taxon>
        <taxon>Eubacteriales</taxon>
        <taxon>Clostridiaceae</taxon>
        <taxon>Clostridium</taxon>
    </lineage>
</organism>
<dbReference type="InterPro" id="IPR029072">
    <property type="entry name" value="YebC-like"/>
</dbReference>
<dbReference type="PANTHER" id="PTHR12532:SF6">
    <property type="entry name" value="TRANSCRIPTIONAL REGULATORY PROTEIN YEBC-RELATED"/>
    <property type="match status" value="1"/>
</dbReference>
<dbReference type="HAMAP" id="MF_00693">
    <property type="entry name" value="Transcrip_reg_TACO1"/>
    <property type="match status" value="1"/>
</dbReference>
<dbReference type="RefSeq" id="WP_406766374.1">
    <property type="nucleotide sequence ID" value="NZ_JBJHZY010000004.1"/>
</dbReference>